<dbReference type="RefSeq" id="XP_038069796.1">
    <property type="nucleotide sequence ID" value="XM_038213868.1"/>
</dbReference>
<dbReference type="GeneID" id="119738941"/>
<protein>
    <submittedName>
        <fullName evidence="5">Uncharacterized protein</fullName>
    </submittedName>
</protein>
<dbReference type="InterPro" id="IPR030511">
    <property type="entry name" value="TTC26"/>
</dbReference>
<dbReference type="RefSeq" id="XP_038069660.1">
    <property type="nucleotide sequence ID" value="XM_038213732.1"/>
</dbReference>
<keyword evidence="2" id="KW-0677">Repeat</keyword>
<dbReference type="GO" id="GO:0035735">
    <property type="term" value="P:intraciliary transport involved in cilium assembly"/>
    <property type="evidence" value="ECO:0007669"/>
    <property type="project" value="TreeGrafter"/>
</dbReference>
<evidence type="ECO:0000256" key="4">
    <source>
        <dbReference type="ARBA" id="ARBA00023273"/>
    </source>
</evidence>
<reference evidence="5" key="1">
    <citation type="submission" date="2022-11" db="UniProtKB">
        <authorList>
            <consortium name="EnsemblMetazoa"/>
        </authorList>
    </citation>
    <scope>IDENTIFICATION</scope>
</reference>
<accession>A0A914AZT5</accession>
<keyword evidence="3" id="KW-0802">TPR repeat</keyword>
<proteinExistence type="predicted"/>
<organism evidence="5 6">
    <name type="scientific">Patiria miniata</name>
    <name type="common">Bat star</name>
    <name type="synonym">Asterina miniata</name>
    <dbReference type="NCBI Taxonomy" id="46514"/>
    <lineage>
        <taxon>Eukaryota</taxon>
        <taxon>Metazoa</taxon>
        <taxon>Echinodermata</taxon>
        <taxon>Eleutherozoa</taxon>
        <taxon>Asterozoa</taxon>
        <taxon>Asteroidea</taxon>
        <taxon>Valvatacea</taxon>
        <taxon>Valvatida</taxon>
        <taxon>Asterinidae</taxon>
        <taxon>Patiria</taxon>
    </lineage>
</organism>
<dbReference type="PANTHER" id="PTHR14781">
    <property type="entry name" value="INTRAFLAGELLAR TRANSPORT PROTEIN 56"/>
    <property type="match status" value="1"/>
</dbReference>
<dbReference type="PANTHER" id="PTHR14781:SF0">
    <property type="entry name" value="INTRAFLAGELLAR TRANSPORT PROTEIN 56"/>
    <property type="match status" value="1"/>
</dbReference>
<dbReference type="Proteomes" id="UP000887568">
    <property type="component" value="Unplaced"/>
</dbReference>
<keyword evidence="6" id="KW-1185">Reference proteome</keyword>
<name>A0A914AZT5_PATMI</name>
<dbReference type="EnsemblMetazoa" id="XM_038213732.1">
    <property type="protein sequence ID" value="XP_038069660.1"/>
    <property type="gene ID" value="LOC119738773"/>
</dbReference>
<evidence type="ECO:0000313" key="6">
    <source>
        <dbReference type="Proteomes" id="UP000887568"/>
    </source>
</evidence>
<evidence type="ECO:0000256" key="2">
    <source>
        <dbReference type="ARBA" id="ARBA00022737"/>
    </source>
</evidence>
<dbReference type="GO" id="GO:0030992">
    <property type="term" value="C:intraciliary transport particle B"/>
    <property type="evidence" value="ECO:0007669"/>
    <property type="project" value="TreeGrafter"/>
</dbReference>
<dbReference type="AlphaFoldDB" id="A0A914AZT5"/>
<dbReference type="GO" id="GO:0036064">
    <property type="term" value="C:ciliary basal body"/>
    <property type="evidence" value="ECO:0007669"/>
    <property type="project" value="TreeGrafter"/>
</dbReference>
<dbReference type="GO" id="GO:0097546">
    <property type="term" value="C:ciliary base"/>
    <property type="evidence" value="ECO:0007669"/>
    <property type="project" value="TreeGrafter"/>
</dbReference>
<evidence type="ECO:0000313" key="5">
    <source>
        <dbReference type="EnsemblMetazoa" id="XP_038069660.1"/>
    </source>
</evidence>
<evidence type="ECO:0000256" key="1">
    <source>
        <dbReference type="ARBA" id="ARBA00004138"/>
    </source>
</evidence>
<dbReference type="GO" id="GO:0035720">
    <property type="term" value="P:intraciliary anterograde transport"/>
    <property type="evidence" value="ECO:0007669"/>
    <property type="project" value="TreeGrafter"/>
</dbReference>
<keyword evidence="4" id="KW-0966">Cell projection</keyword>
<comment type="subcellular location">
    <subcellularLocation>
        <location evidence="1">Cell projection</location>
        <location evidence="1">Cilium</location>
    </subcellularLocation>
</comment>
<sequence>MRLYLTPLIVKSATCCLVFDQHYAADNAAVGYIGLYVSFENGVEARQTGGIGLHICSQSYFNNDDRFNYNYAQAKATAGNYKEAEEIFVLIQSEKIKNDYTCLWLARCCIVNRKARLAWELYLKMETSGESFSLL</sequence>
<dbReference type="OrthoDB" id="95390at2759"/>
<dbReference type="GeneID" id="119738773"/>
<dbReference type="EnsemblMetazoa" id="XM_038213868.1">
    <property type="protein sequence ID" value="XP_038069796.1"/>
    <property type="gene ID" value="LOC119738941"/>
</dbReference>
<dbReference type="GO" id="GO:0120170">
    <property type="term" value="F:intraciliary transport particle B binding"/>
    <property type="evidence" value="ECO:0007669"/>
    <property type="project" value="TreeGrafter"/>
</dbReference>
<evidence type="ECO:0000256" key="3">
    <source>
        <dbReference type="ARBA" id="ARBA00022803"/>
    </source>
</evidence>